<reference evidence="2 3" key="1">
    <citation type="journal article" date="2018" name="Nat. Biotechnol.">
        <title>A standardized bacterial taxonomy based on genome phylogeny substantially revises the tree of life.</title>
        <authorList>
            <person name="Parks D.H."/>
            <person name="Chuvochina M."/>
            <person name="Waite D.W."/>
            <person name="Rinke C."/>
            <person name="Skarshewski A."/>
            <person name="Chaumeil P.A."/>
            <person name="Hugenholtz P."/>
        </authorList>
    </citation>
    <scope>NUCLEOTIDE SEQUENCE [LARGE SCALE GENOMIC DNA]</scope>
    <source>
        <strain evidence="2">UBA9169</strain>
    </source>
</reference>
<accession>A0A348WGL2</accession>
<feature type="compositionally biased region" description="Basic and acidic residues" evidence="1">
    <location>
        <begin position="1"/>
        <end position="19"/>
    </location>
</feature>
<evidence type="ECO:0000313" key="3">
    <source>
        <dbReference type="Proteomes" id="UP000264719"/>
    </source>
</evidence>
<proteinExistence type="predicted"/>
<dbReference type="Proteomes" id="UP000264719">
    <property type="component" value="Unassembled WGS sequence"/>
</dbReference>
<name>A0A348WGL2_9RHOB</name>
<evidence type="ECO:0000313" key="2">
    <source>
        <dbReference type="EMBL" id="HAR53674.1"/>
    </source>
</evidence>
<organism evidence="2 3">
    <name type="scientific">Roseovarius nubinhibens</name>
    <dbReference type="NCBI Taxonomy" id="314263"/>
    <lineage>
        <taxon>Bacteria</taxon>
        <taxon>Pseudomonadati</taxon>
        <taxon>Pseudomonadota</taxon>
        <taxon>Alphaproteobacteria</taxon>
        <taxon>Rhodobacterales</taxon>
        <taxon>Roseobacteraceae</taxon>
        <taxon>Roseovarius</taxon>
    </lineage>
</organism>
<sequence length="25" mass="2974">AYQRAKARDGEQDLYDRDFYPLPEG</sequence>
<evidence type="ECO:0000256" key="1">
    <source>
        <dbReference type="SAM" id="MobiDB-lite"/>
    </source>
</evidence>
<keyword evidence="2" id="KW-0808">Transferase</keyword>
<feature type="region of interest" description="Disordered" evidence="1">
    <location>
        <begin position="1"/>
        <end position="25"/>
    </location>
</feature>
<gene>
    <name evidence="2" type="ORF">DCS45_17625</name>
</gene>
<dbReference type="GO" id="GO:0016740">
    <property type="term" value="F:transferase activity"/>
    <property type="evidence" value="ECO:0007669"/>
    <property type="project" value="UniProtKB-KW"/>
</dbReference>
<dbReference type="AlphaFoldDB" id="A0A348WGL2"/>
<feature type="non-terminal residue" evidence="2">
    <location>
        <position position="1"/>
    </location>
</feature>
<dbReference type="EMBL" id="DMVW01000170">
    <property type="protein sequence ID" value="HAR53674.1"/>
    <property type="molecule type" value="Genomic_DNA"/>
</dbReference>
<comment type="caution">
    <text evidence="2">The sequence shown here is derived from an EMBL/GenBank/DDBJ whole genome shotgun (WGS) entry which is preliminary data.</text>
</comment>
<protein>
    <submittedName>
        <fullName evidence="2">Glutathione S-transferase</fullName>
    </submittedName>
</protein>